<dbReference type="GO" id="GO:0045333">
    <property type="term" value="P:cellular respiration"/>
    <property type="evidence" value="ECO:0007669"/>
    <property type="project" value="UniProtKB-ARBA"/>
</dbReference>
<dbReference type="AlphaFoldDB" id="A0A8T5V0Q7"/>
<comment type="caution">
    <text evidence="3">The sequence shown here is derived from an EMBL/GenBank/DDBJ whole genome shotgun (WGS) entry which is preliminary data.</text>
</comment>
<keyword evidence="4" id="KW-1185">Reference proteome</keyword>
<dbReference type="SUPFAM" id="SSF52518">
    <property type="entry name" value="Thiamin diphosphate-binding fold (THDP-binding)"/>
    <property type="match status" value="1"/>
</dbReference>
<dbReference type="InterPro" id="IPR051457">
    <property type="entry name" value="2-oxoacid:Fd_oxidoreductase"/>
</dbReference>
<reference evidence="4" key="1">
    <citation type="journal article" date="2022" name="Microbiol. Resour. Announc.">
        <title>Draft Genome Sequence of a Methanogenic Archaeon from West Spitsbergen Permafrost.</title>
        <authorList>
            <person name="Trubitsyn V."/>
            <person name="Rivkina E."/>
            <person name="Shcherbakova V."/>
        </authorList>
    </citation>
    <scope>NUCLEOTIDE SEQUENCE [LARGE SCALE GENOMIC DNA]</scope>
    <source>
        <strain evidence="4">VT</strain>
    </source>
</reference>
<accession>A0A8T5V0Q7</accession>
<dbReference type="GO" id="GO:0044272">
    <property type="term" value="P:sulfur compound biosynthetic process"/>
    <property type="evidence" value="ECO:0007669"/>
    <property type="project" value="UniProtKB-ARBA"/>
</dbReference>
<organism evidence="3 4">
    <name type="scientific">Methanobacterium spitsbergense</name>
    <dbReference type="NCBI Taxonomy" id="2874285"/>
    <lineage>
        <taxon>Archaea</taxon>
        <taxon>Methanobacteriati</taxon>
        <taxon>Methanobacteriota</taxon>
        <taxon>Methanomada group</taxon>
        <taxon>Methanobacteria</taxon>
        <taxon>Methanobacteriales</taxon>
        <taxon>Methanobacteriaceae</taxon>
        <taxon>Methanobacterium</taxon>
    </lineage>
</organism>
<dbReference type="GO" id="GO:0006082">
    <property type="term" value="P:organic acid metabolic process"/>
    <property type="evidence" value="ECO:0007669"/>
    <property type="project" value="UniProtKB-ARBA"/>
</dbReference>
<dbReference type="PANTHER" id="PTHR48084:SF1">
    <property type="entry name" value="2-OXOGLUTARATE SYNTHASE SUBUNIT KORB"/>
    <property type="match status" value="1"/>
</dbReference>
<dbReference type="GO" id="GO:0016625">
    <property type="term" value="F:oxidoreductase activity, acting on the aldehyde or oxo group of donors, iron-sulfur protein as acceptor"/>
    <property type="evidence" value="ECO:0007669"/>
    <property type="project" value="UniProtKB-ARBA"/>
</dbReference>
<dbReference type="InterPro" id="IPR029061">
    <property type="entry name" value="THDP-binding"/>
</dbReference>
<dbReference type="InterPro" id="IPR011766">
    <property type="entry name" value="TPP_enzyme_TPP-bd"/>
</dbReference>
<keyword evidence="1" id="KW-0560">Oxidoreductase</keyword>
<dbReference type="Gene3D" id="3.40.50.970">
    <property type="match status" value="1"/>
</dbReference>
<dbReference type="EMBL" id="JAIOUQ010000003">
    <property type="protein sequence ID" value="MBZ2165275.1"/>
    <property type="molecule type" value="Genomic_DNA"/>
</dbReference>
<evidence type="ECO:0000313" key="3">
    <source>
        <dbReference type="EMBL" id="MBZ2165275.1"/>
    </source>
</evidence>
<dbReference type="Pfam" id="PF02775">
    <property type="entry name" value="TPP_enzyme_C"/>
    <property type="match status" value="1"/>
</dbReference>
<proteinExistence type="predicted"/>
<dbReference type="CDD" id="cd03375">
    <property type="entry name" value="TPP_OGFOR"/>
    <property type="match status" value="1"/>
</dbReference>
<sequence length="288" mass="31439">MDKTNQNRFMKYLRTDRLPNIFCAGCGNGIIMNTFFNAIELAKLDFDNLALVSGIGCSSRVPGYIKCDSMHTTHGRPIAFATGLKLANPELDVVVFTGDGDAAAIGGNHLIHGSRRNIDITVICINNSIYGMTGGQISPTSPTGSYGSTAPFGAIEKPFNLAELTKAAGATYVARWTTAHPVQLSNAIKKGFNNKGFSFIEAVSQCPTYFGRKNKMKTAVSMMQWMKDQSILKRQADKLEIAELEGKLIIGEFQNKDEPEYTEKICKLLEAKCKTGKPSSIRSAYQGE</sequence>
<gene>
    <name evidence="3" type="ORF">K8N75_04345</name>
</gene>
<evidence type="ECO:0000259" key="2">
    <source>
        <dbReference type="Pfam" id="PF02775"/>
    </source>
</evidence>
<dbReference type="GO" id="GO:0030976">
    <property type="term" value="F:thiamine pyrophosphate binding"/>
    <property type="evidence" value="ECO:0007669"/>
    <property type="project" value="InterPro"/>
</dbReference>
<name>A0A8T5V0Q7_9EURY</name>
<dbReference type="RefSeq" id="WP_223790889.1">
    <property type="nucleotide sequence ID" value="NZ_JAIOUQ010000003.1"/>
</dbReference>
<dbReference type="Proteomes" id="UP000825933">
    <property type="component" value="Unassembled WGS sequence"/>
</dbReference>
<dbReference type="PANTHER" id="PTHR48084">
    <property type="entry name" value="2-OXOGLUTARATE OXIDOREDUCTASE SUBUNIT KORB-RELATED"/>
    <property type="match status" value="1"/>
</dbReference>
<evidence type="ECO:0000313" key="4">
    <source>
        <dbReference type="Proteomes" id="UP000825933"/>
    </source>
</evidence>
<feature type="domain" description="Thiamine pyrophosphate enzyme TPP-binding" evidence="2">
    <location>
        <begin position="55"/>
        <end position="201"/>
    </location>
</feature>
<evidence type="ECO:0000256" key="1">
    <source>
        <dbReference type="ARBA" id="ARBA00023002"/>
    </source>
</evidence>
<protein>
    <submittedName>
        <fullName evidence="3">2-oxoacid:ferredoxin oxidoreductase subunit beta</fullName>
    </submittedName>
</protein>